<dbReference type="PROSITE" id="PS51379">
    <property type="entry name" value="4FE4S_FER_2"/>
    <property type="match status" value="1"/>
</dbReference>
<protein>
    <submittedName>
        <fullName evidence="6">Glutamate synthase subunit beta</fullName>
    </submittedName>
</protein>
<evidence type="ECO:0000313" key="6">
    <source>
        <dbReference type="EMBL" id="MDR8018510.1"/>
    </source>
</evidence>
<dbReference type="InterPro" id="IPR028261">
    <property type="entry name" value="DPD_II"/>
</dbReference>
<dbReference type="SUPFAM" id="SSF46548">
    <property type="entry name" value="alpha-helical ferredoxin"/>
    <property type="match status" value="1"/>
</dbReference>
<name>A0ABU2DQ67_9MICC</name>
<dbReference type="Gene3D" id="3.40.50.720">
    <property type="entry name" value="NAD(P)-binding Rossmann-like Domain"/>
    <property type="match status" value="1"/>
</dbReference>
<keyword evidence="7" id="KW-1185">Reference proteome</keyword>
<evidence type="ECO:0000256" key="4">
    <source>
        <dbReference type="ARBA" id="ARBA00029440"/>
    </source>
</evidence>
<dbReference type="PANTHER" id="PTHR43100">
    <property type="entry name" value="GLUTAMATE SYNTHASE [NADPH] SMALL CHAIN"/>
    <property type="match status" value="1"/>
</dbReference>
<dbReference type="RefSeq" id="WP_310547503.1">
    <property type="nucleotide sequence ID" value="NZ_JAVKGR010000002.1"/>
</dbReference>
<gene>
    <name evidence="6" type="ORF">RIL96_02880</name>
</gene>
<sequence length="488" mass="53149">MADPRGFLTHRERQTRPSRPVPVRIMDFKEVHERQERGVTQTQASRCMDCGIPFCHQGCPLGNLIPEWNDLVWRDQMDEASRRLHMTNNFPEFTGRICPAPCETSCVLGINQPAVTIKQSEVEIADEAITNGRVEPVPPQSLTGKTVAVVGSGPAGLAAAQQLTRAGHTVAVYERDDRLGGLLRYGIPDFKMEKHHIDFRIEQMQAEGTRFFPSTAIGEDITWDALRESYDAVIVATGAMVPRDLPIPGRGLSGVHFAMEYLVQSNKVLAGDELDDQIHAEGRHVVVLGGGDTGADCIGTAHRHGAASVTTLAIGVEPPQERPEHQPWPVDPKILEVTTADEEGGERTYLASTVEFLGDENGRVRALKVAETQYNDDGSRTPKPGTEKEIPADLVLLALGFTGPEQDQLSDQLQLSVDRRGNLERAEDYQAGREGVFVIGDAGRGASLVVWAIAEGRAAAKEVDEYLEGSSRLPAPVRPSDHGISLGV</sequence>
<dbReference type="EMBL" id="JAVKGR010000002">
    <property type="protein sequence ID" value="MDR8018510.1"/>
    <property type="molecule type" value="Genomic_DNA"/>
</dbReference>
<dbReference type="SUPFAM" id="SSF51971">
    <property type="entry name" value="Nucleotide-binding domain"/>
    <property type="match status" value="1"/>
</dbReference>
<dbReference type="NCBIfam" id="TIGR01317">
    <property type="entry name" value="GOGAT_sm_gam"/>
    <property type="match status" value="1"/>
</dbReference>
<dbReference type="InterPro" id="IPR051394">
    <property type="entry name" value="Glutamate_Synthase"/>
</dbReference>
<dbReference type="InterPro" id="IPR009051">
    <property type="entry name" value="Helical_ferredxn"/>
</dbReference>
<dbReference type="Pfam" id="PF14691">
    <property type="entry name" value="Fer4_20"/>
    <property type="match status" value="1"/>
</dbReference>
<organism evidence="6 7">
    <name type="scientific">Nesterenkonia aerolata</name>
    <dbReference type="NCBI Taxonomy" id="3074079"/>
    <lineage>
        <taxon>Bacteria</taxon>
        <taxon>Bacillati</taxon>
        <taxon>Actinomycetota</taxon>
        <taxon>Actinomycetes</taxon>
        <taxon>Micrococcales</taxon>
        <taxon>Micrococcaceae</taxon>
        <taxon>Nesterenkonia</taxon>
    </lineage>
</organism>
<dbReference type="Proteomes" id="UP001251870">
    <property type="component" value="Unassembled WGS sequence"/>
</dbReference>
<accession>A0ABU2DQ67</accession>
<dbReference type="PANTHER" id="PTHR43100:SF1">
    <property type="entry name" value="GLUTAMATE SYNTHASE [NADPH] SMALL CHAIN"/>
    <property type="match status" value="1"/>
</dbReference>
<dbReference type="Pfam" id="PF07992">
    <property type="entry name" value="Pyr_redox_2"/>
    <property type="match status" value="1"/>
</dbReference>
<proteinExistence type="predicted"/>
<dbReference type="InterPro" id="IPR006005">
    <property type="entry name" value="Glut_synth_ssu1"/>
</dbReference>
<dbReference type="Gene3D" id="3.50.50.60">
    <property type="entry name" value="FAD/NAD(P)-binding domain"/>
    <property type="match status" value="1"/>
</dbReference>
<keyword evidence="1" id="KW-0028">Amino-acid biosynthesis</keyword>
<evidence type="ECO:0000256" key="3">
    <source>
        <dbReference type="ARBA" id="ARBA00023164"/>
    </source>
</evidence>
<reference evidence="6 7" key="1">
    <citation type="submission" date="2023-09" db="EMBL/GenBank/DDBJ databases">
        <title>Description of three actinobacteria isolated from air of manufacturing shop in a pharmaceutical factory.</title>
        <authorList>
            <person name="Zhang D.-F."/>
        </authorList>
    </citation>
    <scope>NUCLEOTIDE SEQUENCE [LARGE SCALE GENOMIC DNA]</scope>
    <source>
        <strain evidence="6 7">LY-0111</strain>
    </source>
</reference>
<comment type="pathway">
    <text evidence="4">Amino-acid biosynthesis.</text>
</comment>
<keyword evidence="2" id="KW-0560">Oxidoreductase</keyword>
<comment type="caution">
    <text evidence="6">The sequence shown here is derived from an EMBL/GenBank/DDBJ whole genome shotgun (WGS) entry which is preliminary data.</text>
</comment>
<dbReference type="InterPro" id="IPR017896">
    <property type="entry name" value="4Fe4S_Fe-S-bd"/>
</dbReference>
<evidence type="ECO:0000259" key="5">
    <source>
        <dbReference type="PROSITE" id="PS51379"/>
    </source>
</evidence>
<evidence type="ECO:0000256" key="1">
    <source>
        <dbReference type="ARBA" id="ARBA00022605"/>
    </source>
</evidence>
<evidence type="ECO:0000313" key="7">
    <source>
        <dbReference type="Proteomes" id="UP001251870"/>
    </source>
</evidence>
<evidence type="ECO:0000256" key="2">
    <source>
        <dbReference type="ARBA" id="ARBA00023002"/>
    </source>
</evidence>
<dbReference type="InterPro" id="IPR023753">
    <property type="entry name" value="FAD/NAD-binding_dom"/>
</dbReference>
<dbReference type="Gene3D" id="1.10.1060.10">
    <property type="entry name" value="Alpha-helical ferredoxin"/>
    <property type="match status" value="1"/>
</dbReference>
<dbReference type="InterPro" id="IPR036188">
    <property type="entry name" value="FAD/NAD-bd_sf"/>
</dbReference>
<keyword evidence="3" id="KW-0314">Glutamate biosynthesis</keyword>
<dbReference type="PRINTS" id="PR00419">
    <property type="entry name" value="ADXRDTASE"/>
</dbReference>
<feature type="domain" description="4Fe-4S ferredoxin-type" evidence="5">
    <location>
        <begin position="38"/>
        <end position="69"/>
    </location>
</feature>